<sequence length="383" mass="42119">MIADATHPAGATGAALAEQTLKPQLVDLPTFAINGRFLTQPVTGVQRYAREIVDRLDRILKQNGRGANIYLPAGDVSVPPYAALKPVRSGHLTGHAWEQAALPAADSAFLLNLCNLGPVVRRRQIVCMHDANVYNMPESYSRSFRAVYQTLLPALARRSAAITTVSHFSARELARHLPIREERITVLPNGHEHVFKWDARRSILLVKHRFERPYVFILGSRARHKNNGMIFGLARALDELGIDIVVTGGQASIFAEAEQTVAAPNLRFMGFVNDDDLAALLGGALCLVFPSFTEGFGLPIVEAMALGCPVISSDRASMPEICGEAALMAAPDQPEAWLAQIRRLLDSPQLRDELRDRGHEQVKSFSWDASAEGYLDLMKEGRR</sequence>
<evidence type="ECO:0000259" key="3">
    <source>
        <dbReference type="Pfam" id="PF13439"/>
    </source>
</evidence>
<dbReference type="CDD" id="cd03809">
    <property type="entry name" value="GT4_MtfB-like"/>
    <property type="match status" value="1"/>
</dbReference>
<dbReference type="Gene3D" id="3.40.50.2000">
    <property type="entry name" value="Glycogen Phosphorylase B"/>
    <property type="match status" value="2"/>
</dbReference>
<dbReference type="GO" id="GO:0016740">
    <property type="term" value="F:transferase activity"/>
    <property type="evidence" value="ECO:0007669"/>
    <property type="project" value="UniProtKB-KW"/>
</dbReference>
<dbReference type="InterPro" id="IPR028098">
    <property type="entry name" value="Glyco_trans_4-like_N"/>
</dbReference>
<evidence type="ECO:0000256" key="1">
    <source>
        <dbReference type="ARBA" id="ARBA00022679"/>
    </source>
</evidence>
<accession>A0ABQ6CI75</accession>
<dbReference type="EMBL" id="BSPC01000022">
    <property type="protein sequence ID" value="GLS19342.1"/>
    <property type="molecule type" value="Genomic_DNA"/>
</dbReference>
<dbReference type="InterPro" id="IPR001296">
    <property type="entry name" value="Glyco_trans_1"/>
</dbReference>
<dbReference type="RefSeq" id="WP_284312258.1">
    <property type="nucleotide sequence ID" value="NZ_BSPC01000022.1"/>
</dbReference>
<evidence type="ECO:0000313" key="4">
    <source>
        <dbReference type="EMBL" id="GLS19342.1"/>
    </source>
</evidence>
<dbReference type="SUPFAM" id="SSF53756">
    <property type="entry name" value="UDP-Glycosyltransferase/glycogen phosphorylase"/>
    <property type="match status" value="1"/>
</dbReference>
<feature type="domain" description="Glycosyl transferase family 1" evidence="2">
    <location>
        <begin position="211"/>
        <end position="359"/>
    </location>
</feature>
<name>A0ABQ6CI75_9HYPH</name>
<dbReference type="Pfam" id="PF00534">
    <property type="entry name" value="Glycos_transf_1"/>
    <property type="match status" value="1"/>
</dbReference>
<organism evidence="4 5">
    <name type="scientific">Labrys miyagiensis</name>
    <dbReference type="NCBI Taxonomy" id="346912"/>
    <lineage>
        <taxon>Bacteria</taxon>
        <taxon>Pseudomonadati</taxon>
        <taxon>Pseudomonadota</taxon>
        <taxon>Alphaproteobacteria</taxon>
        <taxon>Hyphomicrobiales</taxon>
        <taxon>Xanthobacteraceae</taxon>
        <taxon>Labrys</taxon>
    </lineage>
</organism>
<dbReference type="PANTHER" id="PTHR46401:SF2">
    <property type="entry name" value="GLYCOSYLTRANSFERASE WBBK-RELATED"/>
    <property type="match status" value="1"/>
</dbReference>
<keyword evidence="5" id="KW-1185">Reference proteome</keyword>
<reference evidence="5" key="1">
    <citation type="journal article" date="2019" name="Int. J. Syst. Evol. Microbiol.">
        <title>The Global Catalogue of Microorganisms (GCM) 10K type strain sequencing project: providing services to taxonomists for standard genome sequencing and annotation.</title>
        <authorList>
            <consortium name="The Broad Institute Genomics Platform"/>
            <consortium name="The Broad Institute Genome Sequencing Center for Infectious Disease"/>
            <person name="Wu L."/>
            <person name="Ma J."/>
        </authorList>
    </citation>
    <scope>NUCLEOTIDE SEQUENCE [LARGE SCALE GENOMIC DNA]</scope>
    <source>
        <strain evidence="5">NBRC 101365</strain>
    </source>
</reference>
<gene>
    <name evidence="4" type="ORF">GCM10007874_23590</name>
</gene>
<evidence type="ECO:0000259" key="2">
    <source>
        <dbReference type="Pfam" id="PF00534"/>
    </source>
</evidence>
<dbReference type="Proteomes" id="UP001156882">
    <property type="component" value="Unassembled WGS sequence"/>
</dbReference>
<feature type="domain" description="Glycosyltransferase subfamily 4-like N-terminal" evidence="3">
    <location>
        <begin position="121"/>
        <end position="190"/>
    </location>
</feature>
<protein>
    <submittedName>
        <fullName evidence="4">Glycosyl transferase</fullName>
    </submittedName>
</protein>
<dbReference type="Pfam" id="PF13439">
    <property type="entry name" value="Glyco_transf_4"/>
    <property type="match status" value="1"/>
</dbReference>
<comment type="caution">
    <text evidence="4">The sequence shown here is derived from an EMBL/GenBank/DDBJ whole genome shotgun (WGS) entry which is preliminary data.</text>
</comment>
<keyword evidence="1 4" id="KW-0808">Transferase</keyword>
<proteinExistence type="predicted"/>
<dbReference type="PANTHER" id="PTHR46401">
    <property type="entry name" value="GLYCOSYLTRANSFERASE WBBK-RELATED"/>
    <property type="match status" value="1"/>
</dbReference>
<evidence type="ECO:0000313" key="5">
    <source>
        <dbReference type="Proteomes" id="UP001156882"/>
    </source>
</evidence>